<organism evidence="2 3">
    <name type="scientific">Streptomyces heilongjiangensis</name>
    <dbReference type="NCBI Taxonomy" id="945052"/>
    <lineage>
        <taxon>Bacteria</taxon>
        <taxon>Bacillati</taxon>
        <taxon>Actinomycetota</taxon>
        <taxon>Actinomycetes</taxon>
        <taxon>Kitasatosporales</taxon>
        <taxon>Streptomycetaceae</taxon>
        <taxon>Streptomyces</taxon>
    </lineage>
</organism>
<name>A0ABW1B473_9ACTN</name>
<feature type="compositionally biased region" description="Low complexity" evidence="1">
    <location>
        <begin position="9"/>
        <end position="25"/>
    </location>
</feature>
<protein>
    <recommendedName>
        <fullName evidence="4">LysR substrate-binding domain-containing protein</fullName>
    </recommendedName>
</protein>
<evidence type="ECO:0000256" key="1">
    <source>
        <dbReference type="SAM" id="MobiDB-lite"/>
    </source>
</evidence>
<evidence type="ECO:0000313" key="2">
    <source>
        <dbReference type="EMBL" id="MFC5807719.1"/>
    </source>
</evidence>
<accession>A0ABW1B473</accession>
<keyword evidence="3" id="KW-1185">Reference proteome</keyword>
<dbReference type="Proteomes" id="UP001596112">
    <property type="component" value="Unassembled WGS sequence"/>
</dbReference>
<comment type="caution">
    <text evidence="2">The sequence shown here is derived from an EMBL/GenBank/DDBJ whole genome shotgun (WGS) entry which is preliminary data.</text>
</comment>
<sequence length="84" mass="8993">MRRPRRQPSSRARSASRAAGRPHPATAGNIDQLGLLREYQEAYPAVAVSLSDSGGTDAAAQLLTGEREVAVVALHKHQARKHGL</sequence>
<dbReference type="RefSeq" id="WP_272168062.1">
    <property type="nucleotide sequence ID" value="NZ_JAQOSL010000002.1"/>
</dbReference>
<evidence type="ECO:0000313" key="3">
    <source>
        <dbReference type="Proteomes" id="UP001596112"/>
    </source>
</evidence>
<evidence type="ECO:0008006" key="4">
    <source>
        <dbReference type="Google" id="ProtNLM"/>
    </source>
</evidence>
<reference evidence="3" key="1">
    <citation type="journal article" date="2019" name="Int. J. Syst. Evol. Microbiol.">
        <title>The Global Catalogue of Microorganisms (GCM) 10K type strain sequencing project: providing services to taxonomists for standard genome sequencing and annotation.</title>
        <authorList>
            <consortium name="The Broad Institute Genomics Platform"/>
            <consortium name="The Broad Institute Genome Sequencing Center for Infectious Disease"/>
            <person name="Wu L."/>
            <person name="Ma J."/>
        </authorList>
    </citation>
    <scope>NUCLEOTIDE SEQUENCE [LARGE SCALE GENOMIC DNA]</scope>
    <source>
        <strain evidence="3">JCM 9918</strain>
    </source>
</reference>
<gene>
    <name evidence="2" type="ORF">ACFQGO_09395</name>
</gene>
<dbReference type="EMBL" id="JBHSNZ010000005">
    <property type="protein sequence ID" value="MFC5807719.1"/>
    <property type="molecule type" value="Genomic_DNA"/>
</dbReference>
<proteinExistence type="predicted"/>
<feature type="region of interest" description="Disordered" evidence="1">
    <location>
        <begin position="1"/>
        <end position="28"/>
    </location>
</feature>